<dbReference type="Ensembl" id="ENSEEET00000006413.2">
    <property type="protein sequence ID" value="ENSEEEP00000006324.2"/>
    <property type="gene ID" value="ENSEEEG00000003280.2"/>
</dbReference>
<dbReference type="InterPro" id="IPR039360">
    <property type="entry name" value="Ras_GTPase"/>
</dbReference>
<proteinExistence type="predicted"/>
<dbReference type="PANTHER" id="PTHR10194:SF21">
    <property type="entry name" value="RAS GTPASE-ACTIVATING PROTEIN 2"/>
    <property type="match status" value="1"/>
</dbReference>
<dbReference type="Proteomes" id="UP000314983">
    <property type="component" value="Chromosome 4"/>
</dbReference>
<evidence type="ECO:0000256" key="1">
    <source>
        <dbReference type="ARBA" id="ARBA00022468"/>
    </source>
</evidence>
<keyword evidence="11" id="KW-1185">Reference proteome</keyword>
<evidence type="ECO:0000256" key="5">
    <source>
        <dbReference type="ARBA" id="ARBA00022833"/>
    </source>
</evidence>
<evidence type="ECO:0000259" key="8">
    <source>
        <dbReference type="PROSITE" id="PS50004"/>
    </source>
</evidence>
<dbReference type="InterPro" id="IPR035892">
    <property type="entry name" value="C2_domain_sf"/>
</dbReference>
<dbReference type="PROSITE" id="PS50003">
    <property type="entry name" value="PH_DOMAIN"/>
    <property type="match status" value="1"/>
</dbReference>
<keyword evidence="5" id="KW-0862">Zinc</keyword>
<evidence type="ECO:0000256" key="2">
    <source>
        <dbReference type="ARBA" id="ARBA00022723"/>
    </source>
</evidence>
<dbReference type="SUPFAM" id="SSF49562">
    <property type="entry name" value="C2 domain (Calcium/lipid-binding domain, CaLB)"/>
    <property type="match status" value="2"/>
</dbReference>
<keyword evidence="3" id="KW-0677">Repeat</keyword>
<feature type="domain" description="C2" evidence="8">
    <location>
        <begin position="1"/>
        <end position="113"/>
    </location>
</feature>
<name>A0A4W4E5Y1_ELEEL</name>
<reference evidence="10" key="4">
    <citation type="submission" date="2025-08" db="UniProtKB">
        <authorList>
            <consortium name="Ensembl"/>
        </authorList>
    </citation>
    <scope>IDENTIFICATION</scope>
</reference>
<feature type="domain" description="PH" evidence="7">
    <location>
        <begin position="555"/>
        <end position="656"/>
    </location>
</feature>
<reference evidence="11" key="2">
    <citation type="journal article" date="2017" name="Sci. Adv.">
        <title>A tail of two voltages: Proteomic comparison of the three electric organs of the electric eel.</title>
        <authorList>
            <person name="Traeger L.L."/>
            <person name="Sabat G."/>
            <person name="Barrett-Wilt G.A."/>
            <person name="Wells G.B."/>
            <person name="Sussman M.R."/>
        </authorList>
    </citation>
    <scope>NUCLEOTIDE SEQUENCE [LARGE SCALE GENOMIC DNA]</scope>
</reference>
<dbReference type="SMART" id="SM00107">
    <property type="entry name" value="BTK"/>
    <property type="match status" value="1"/>
</dbReference>
<dbReference type="SUPFAM" id="SSF48350">
    <property type="entry name" value="GTPase activation domain, GAP"/>
    <property type="match status" value="1"/>
</dbReference>
<gene>
    <name evidence="10" type="primary">RASA2</name>
</gene>
<evidence type="ECO:0000256" key="3">
    <source>
        <dbReference type="ARBA" id="ARBA00022737"/>
    </source>
</evidence>
<dbReference type="InterPro" id="IPR011993">
    <property type="entry name" value="PH-like_dom_sf"/>
</dbReference>
<dbReference type="PROSITE" id="PS51113">
    <property type="entry name" value="ZF_BTK"/>
    <property type="match status" value="1"/>
</dbReference>
<dbReference type="InterPro" id="IPR001849">
    <property type="entry name" value="PH_domain"/>
</dbReference>
<dbReference type="AlphaFoldDB" id="A0A4W4E5Y1"/>
<feature type="domain" description="C2" evidence="8">
    <location>
        <begin position="120"/>
        <end position="258"/>
    </location>
</feature>
<dbReference type="PROSITE" id="PS00509">
    <property type="entry name" value="RAS_GTPASE_ACTIV_1"/>
    <property type="match status" value="1"/>
</dbReference>
<dbReference type="InterPro" id="IPR000008">
    <property type="entry name" value="C2_dom"/>
</dbReference>
<accession>A0A4W4E5Y1</accession>
<dbReference type="PROSITE" id="PS50018">
    <property type="entry name" value="RAS_GTPASE_ACTIV_2"/>
    <property type="match status" value="1"/>
</dbReference>
<dbReference type="Pfam" id="PF00169">
    <property type="entry name" value="PH"/>
    <property type="match status" value="1"/>
</dbReference>
<dbReference type="GO" id="GO:0008270">
    <property type="term" value="F:zinc ion binding"/>
    <property type="evidence" value="ECO:0007669"/>
    <property type="project" value="UniProtKB-KW"/>
</dbReference>
<evidence type="ECO:0000256" key="4">
    <source>
        <dbReference type="ARBA" id="ARBA00022771"/>
    </source>
</evidence>
<organism evidence="10 11">
    <name type="scientific">Electrophorus electricus</name>
    <name type="common">Electric eel</name>
    <name type="synonym">Gymnotus electricus</name>
    <dbReference type="NCBI Taxonomy" id="8005"/>
    <lineage>
        <taxon>Eukaryota</taxon>
        <taxon>Metazoa</taxon>
        <taxon>Chordata</taxon>
        <taxon>Craniata</taxon>
        <taxon>Vertebrata</taxon>
        <taxon>Euteleostomi</taxon>
        <taxon>Actinopterygii</taxon>
        <taxon>Neopterygii</taxon>
        <taxon>Teleostei</taxon>
        <taxon>Ostariophysi</taxon>
        <taxon>Gymnotiformes</taxon>
        <taxon>Gymnotoidei</taxon>
        <taxon>Gymnotidae</taxon>
        <taxon>Electrophorus</taxon>
    </lineage>
</organism>
<dbReference type="InterPro" id="IPR023152">
    <property type="entry name" value="RasGAP_CS"/>
</dbReference>
<keyword evidence="1" id="KW-0343">GTPase activation</keyword>
<dbReference type="SUPFAM" id="SSF50729">
    <property type="entry name" value="PH domain-like"/>
    <property type="match status" value="1"/>
</dbReference>
<evidence type="ECO:0008006" key="12">
    <source>
        <dbReference type="Google" id="ProtNLM"/>
    </source>
</evidence>
<feature type="domain" description="Ras-GAP" evidence="9">
    <location>
        <begin position="324"/>
        <end position="518"/>
    </location>
</feature>
<reference evidence="10" key="5">
    <citation type="submission" date="2025-09" db="UniProtKB">
        <authorList>
            <consortium name="Ensembl"/>
        </authorList>
    </citation>
    <scope>IDENTIFICATION</scope>
</reference>
<evidence type="ECO:0000313" key="10">
    <source>
        <dbReference type="Ensembl" id="ENSEEEP00000006324.2"/>
    </source>
</evidence>
<dbReference type="CDD" id="cd04010">
    <property type="entry name" value="C2B_RasA3"/>
    <property type="match status" value="1"/>
</dbReference>
<dbReference type="InterPro" id="IPR001562">
    <property type="entry name" value="Znf_Btk_motif"/>
</dbReference>
<dbReference type="OMA" id="HVKACHG"/>
<reference evidence="10" key="3">
    <citation type="submission" date="2020-05" db="EMBL/GenBank/DDBJ databases">
        <title>Electrophorus electricus (electric eel) genome, fEleEle1, primary haplotype.</title>
        <authorList>
            <person name="Myers G."/>
            <person name="Meyer A."/>
            <person name="Fedrigo O."/>
            <person name="Formenti G."/>
            <person name="Rhie A."/>
            <person name="Tracey A."/>
            <person name="Sims Y."/>
            <person name="Jarvis E.D."/>
        </authorList>
    </citation>
    <scope>NUCLEOTIDE SEQUENCE [LARGE SCALE GENOMIC DNA]</scope>
</reference>
<keyword evidence="2" id="KW-0479">Metal-binding</keyword>
<dbReference type="GeneTree" id="ENSGT00940000158201"/>
<dbReference type="Gene3D" id="2.30.29.30">
    <property type="entry name" value="Pleckstrin-homology domain (PH domain)/Phosphotyrosine-binding domain (PTB)"/>
    <property type="match status" value="1"/>
</dbReference>
<dbReference type="Pfam" id="PF00616">
    <property type="entry name" value="RasGAP"/>
    <property type="match status" value="2"/>
</dbReference>
<reference evidence="11" key="1">
    <citation type="journal article" date="2014" name="Science">
        <title>Nonhuman genetics. Genomic basis for the convergent evolution of electric organs.</title>
        <authorList>
            <person name="Gallant J.R."/>
            <person name="Traeger L.L."/>
            <person name="Volkening J.D."/>
            <person name="Moffett H."/>
            <person name="Chen P.H."/>
            <person name="Novina C.D."/>
            <person name="Phillips G.N.Jr."/>
            <person name="Anand R."/>
            <person name="Wells G.B."/>
            <person name="Pinch M."/>
            <person name="Guth R."/>
            <person name="Unguez G.A."/>
            <person name="Albert J.S."/>
            <person name="Zakon H.H."/>
            <person name="Samanta M.P."/>
            <person name="Sussman M.R."/>
        </authorList>
    </citation>
    <scope>NUCLEOTIDE SEQUENCE [LARGE SCALE GENOMIC DNA]</scope>
</reference>
<protein>
    <recommendedName>
        <fullName evidence="12">RAS p21 protein activator 2</fullName>
    </recommendedName>
</protein>
<dbReference type="SMART" id="SM00239">
    <property type="entry name" value="C2"/>
    <property type="match status" value="2"/>
</dbReference>
<evidence type="ECO:0000256" key="6">
    <source>
        <dbReference type="PROSITE-ProRule" id="PRU00432"/>
    </source>
</evidence>
<dbReference type="GO" id="GO:0035556">
    <property type="term" value="P:intracellular signal transduction"/>
    <property type="evidence" value="ECO:0007669"/>
    <property type="project" value="InterPro"/>
</dbReference>
<dbReference type="SMART" id="SM00323">
    <property type="entry name" value="RasGAP"/>
    <property type="match status" value="1"/>
</dbReference>
<keyword evidence="4 6" id="KW-0863">Zinc-finger</keyword>
<dbReference type="Gene3D" id="1.10.506.10">
    <property type="entry name" value="GTPase Activation - p120gap, domain 1"/>
    <property type="match status" value="1"/>
</dbReference>
<evidence type="ECO:0000259" key="7">
    <source>
        <dbReference type="PROSITE" id="PS50003"/>
    </source>
</evidence>
<evidence type="ECO:0000259" key="9">
    <source>
        <dbReference type="PROSITE" id="PS50018"/>
    </source>
</evidence>
<dbReference type="PROSITE" id="PS50004">
    <property type="entry name" value="C2"/>
    <property type="match status" value="2"/>
</dbReference>
<dbReference type="Gene3D" id="2.60.40.150">
    <property type="entry name" value="C2 domain"/>
    <property type="match status" value="2"/>
</dbReference>
<dbReference type="GO" id="GO:0005096">
    <property type="term" value="F:GTPase activator activity"/>
    <property type="evidence" value="ECO:0007669"/>
    <property type="project" value="UniProtKB-KW"/>
</dbReference>
<sequence>MRLVYVALSVRVLQYKCGEGKNLGAGSGSNRLRDVGTFCTISLDQEEVFRTKVYEKSLSPFYAEDFYFEIPRPFQYLSFYVYAKSVFQRDLPVGKVAIRKEDLCKYSGKEHWFILQPVDPNSEVQGKVHLEMKLNELITDNVTRAIIECHGLPLISGQNCDPFATVTLMGPARSDQRKTKVKKKTSDPQFEETFFFEVSRSSSYGKKSHFQVEEEDIEKMEIKVELWNNGNLAQDVFLGETRVSLKILRNNLVHKAWYLLQPRGNGTKAKPDDLGSLRLNVNYTEDNVLPATCYEALRDLLLKSPDVKPISASAAHILWDVCRDRNDASLPVVRLLLHHNRLLPFLTTIAALELENTQEANTIFRGNSLATRGIDDMMKLVGRSYLTITLKPVLDEICESSKSCEIDPIKLKEGDNVEVNKENLQGYVQKVFSSITQSSASCPPLMCDMFRALRQLACNRFPGDPHVQYSAVSSFVFLRFFAVAVLSPHTFQLRPHHPVSVSLHTHIDMHRHICIFNDLFVCFCCYCSSFKESYMYDFFKLFQEDKCIEKNMYNILLCAEEVYKRTQGKKRLGKKNFQKRWLQVTNRQLSYHKQKGKDPLCVIPVQNIRGVEKLDEGAFNRKNMYQVIHSEKLLYVQAGNCVETSEWIEVLNQVSRCNPERLSVFHPSAYVNGAWLCCKGTVESVPGCKPCTASTLANIQLEIDCDRETERIFSLFNTSLPRLQKMEDACASMSVYLGQQKEQEEYSAFIIQDPKETFRTIKEIRDVVEELTAHHAAKGALSNPIVGKMS</sequence>
<dbReference type="Pfam" id="PF00779">
    <property type="entry name" value="BTK"/>
    <property type="match status" value="1"/>
</dbReference>
<dbReference type="SMART" id="SM00233">
    <property type="entry name" value="PH"/>
    <property type="match status" value="1"/>
</dbReference>
<dbReference type="Pfam" id="PF00168">
    <property type="entry name" value="C2"/>
    <property type="match status" value="2"/>
</dbReference>
<dbReference type="InterPro" id="IPR001936">
    <property type="entry name" value="RasGAP_dom"/>
</dbReference>
<evidence type="ECO:0000313" key="11">
    <source>
        <dbReference type="Proteomes" id="UP000314983"/>
    </source>
</evidence>
<dbReference type="PANTHER" id="PTHR10194">
    <property type="entry name" value="RAS GTPASE-ACTIVATING PROTEINS"/>
    <property type="match status" value="1"/>
</dbReference>
<dbReference type="InterPro" id="IPR008936">
    <property type="entry name" value="Rho_GTPase_activation_prot"/>
</dbReference>